<name>A0A366FLL4_9HYPH</name>
<keyword evidence="5 6" id="KW-0472">Membrane</keyword>
<dbReference type="EMBL" id="QNRK01000008">
    <property type="protein sequence ID" value="RBP15552.1"/>
    <property type="molecule type" value="Genomic_DNA"/>
</dbReference>
<dbReference type="Gene3D" id="1.20.950.20">
    <property type="entry name" value="Transmembrane di-heme cytochromes, Chain C"/>
    <property type="match status" value="1"/>
</dbReference>
<feature type="transmembrane region" description="Helical" evidence="6">
    <location>
        <begin position="131"/>
        <end position="149"/>
    </location>
</feature>
<protein>
    <submittedName>
        <fullName evidence="8">Thiosulfate reductase cytochrome b subunit</fullName>
    </submittedName>
</protein>
<sequence length="293" mass="32311">MTIVTAAQSKTPEASRRRLVYRHALATRLTHWINALCVTVLLMSGLQIFLAHPALYWGQFGADSDRPAFEIGAETNKDGAERGFVRLGSATLDTTGVLGLVPNADGDPTERAFPRWATIPSWRSLALGRRWHFFFAWLFVANLTAYYVFGLINGHLRRELAPTRDQLRPSAILADIGDHLRLKFPKGEAARRYNPLQKLAYVGVVAALLPLMILTGLTMSPGMDAALPWLVELFGGRQSARTIHFITAGLLLLFVLVHLTMVLLAGPINGVRAMITGKLAISEDDDHEPHSAR</sequence>
<dbReference type="GO" id="GO:0009055">
    <property type="term" value="F:electron transfer activity"/>
    <property type="evidence" value="ECO:0007669"/>
    <property type="project" value="InterPro"/>
</dbReference>
<gene>
    <name evidence="8" type="ORF">DFR50_108109</name>
</gene>
<evidence type="ECO:0000259" key="7">
    <source>
        <dbReference type="Pfam" id="PF01292"/>
    </source>
</evidence>
<evidence type="ECO:0000313" key="8">
    <source>
        <dbReference type="EMBL" id="RBP15552.1"/>
    </source>
</evidence>
<dbReference type="GO" id="GO:0005886">
    <property type="term" value="C:plasma membrane"/>
    <property type="evidence" value="ECO:0007669"/>
    <property type="project" value="UniProtKB-SubCell"/>
</dbReference>
<evidence type="ECO:0000256" key="2">
    <source>
        <dbReference type="ARBA" id="ARBA00022475"/>
    </source>
</evidence>
<dbReference type="SUPFAM" id="SSF81342">
    <property type="entry name" value="Transmembrane di-heme cytochromes"/>
    <property type="match status" value="1"/>
</dbReference>
<keyword evidence="4 6" id="KW-1133">Transmembrane helix</keyword>
<dbReference type="PANTHER" id="PTHR30485">
    <property type="entry name" value="NI/FE-HYDROGENASE 1 B-TYPE CYTOCHROME SUBUNIT"/>
    <property type="match status" value="1"/>
</dbReference>
<proteinExistence type="predicted"/>
<feature type="transmembrane region" description="Helical" evidence="6">
    <location>
        <begin position="243"/>
        <end position="265"/>
    </location>
</feature>
<dbReference type="OrthoDB" id="9781740at2"/>
<keyword evidence="9" id="KW-1185">Reference proteome</keyword>
<evidence type="ECO:0000256" key="3">
    <source>
        <dbReference type="ARBA" id="ARBA00022692"/>
    </source>
</evidence>
<feature type="transmembrane region" description="Helical" evidence="6">
    <location>
        <begin position="32"/>
        <end position="50"/>
    </location>
</feature>
<keyword evidence="2" id="KW-1003">Cell membrane</keyword>
<comment type="caution">
    <text evidence="8">The sequence shown here is derived from an EMBL/GenBank/DDBJ whole genome shotgun (WGS) entry which is preliminary data.</text>
</comment>
<feature type="domain" description="Cytochrome b561 bacterial/Ni-hydrogenase" evidence="7">
    <location>
        <begin position="22"/>
        <end position="277"/>
    </location>
</feature>
<dbReference type="Proteomes" id="UP000253529">
    <property type="component" value="Unassembled WGS sequence"/>
</dbReference>
<feature type="transmembrane region" description="Helical" evidence="6">
    <location>
        <begin position="199"/>
        <end position="223"/>
    </location>
</feature>
<keyword evidence="3 6" id="KW-0812">Transmembrane</keyword>
<accession>A0A366FLL4</accession>
<dbReference type="RefSeq" id="WP_113888851.1">
    <property type="nucleotide sequence ID" value="NZ_QNRK01000008.1"/>
</dbReference>
<evidence type="ECO:0000256" key="4">
    <source>
        <dbReference type="ARBA" id="ARBA00022989"/>
    </source>
</evidence>
<dbReference type="GO" id="GO:0020037">
    <property type="term" value="F:heme binding"/>
    <property type="evidence" value="ECO:0007669"/>
    <property type="project" value="TreeGrafter"/>
</dbReference>
<reference evidence="8 9" key="1">
    <citation type="submission" date="2018-06" db="EMBL/GenBank/DDBJ databases">
        <title>Genomic Encyclopedia of Type Strains, Phase IV (KMG-IV): sequencing the most valuable type-strain genomes for metagenomic binning, comparative biology and taxonomic classification.</title>
        <authorList>
            <person name="Goeker M."/>
        </authorList>
    </citation>
    <scope>NUCLEOTIDE SEQUENCE [LARGE SCALE GENOMIC DNA]</scope>
    <source>
        <strain evidence="8 9">DSM 24875</strain>
    </source>
</reference>
<organism evidence="8 9">
    <name type="scientific">Roseiarcus fermentans</name>
    <dbReference type="NCBI Taxonomy" id="1473586"/>
    <lineage>
        <taxon>Bacteria</taxon>
        <taxon>Pseudomonadati</taxon>
        <taxon>Pseudomonadota</taxon>
        <taxon>Alphaproteobacteria</taxon>
        <taxon>Hyphomicrobiales</taxon>
        <taxon>Roseiarcaceae</taxon>
        <taxon>Roseiarcus</taxon>
    </lineage>
</organism>
<evidence type="ECO:0000256" key="5">
    <source>
        <dbReference type="ARBA" id="ARBA00023136"/>
    </source>
</evidence>
<dbReference type="InterPro" id="IPR011577">
    <property type="entry name" value="Cyt_b561_bac/Ni-Hgenase"/>
</dbReference>
<comment type="subcellular location">
    <subcellularLocation>
        <location evidence="1">Cell membrane</location>
        <topology evidence="1">Multi-pass membrane protein</topology>
    </subcellularLocation>
</comment>
<evidence type="ECO:0000313" key="9">
    <source>
        <dbReference type="Proteomes" id="UP000253529"/>
    </source>
</evidence>
<dbReference type="Pfam" id="PF01292">
    <property type="entry name" value="Ni_hydr_CYTB"/>
    <property type="match status" value="1"/>
</dbReference>
<dbReference type="InterPro" id="IPR016174">
    <property type="entry name" value="Di-haem_cyt_TM"/>
</dbReference>
<dbReference type="GO" id="GO:0022904">
    <property type="term" value="P:respiratory electron transport chain"/>
    <property type="evidence" value="ECO:0007669"/>
    <property type="project" value="InterPro"/>
</dbReference>
<dbReference type="PANTHER" id="PTHR30485:SF1">
    <property type="entry name" value="CYTOCHROME YDHU-RELATED"/>
    <property type="match status" value="1"/>
</dbReference>
<evidence type="ECO:0000256" key="1">
    <source>
        <dbReference type="ARBA" id="ARBA00004651"/>
    </source>
</evidence>
<evidence type="ECO:0000256" key="6">
    <source>
        <dbReference type="SAM" id="Phobius"/>
    </source>
</evidence>
<dbReference type="InterPro" id="IPR051542">
    <property type="entry name" value="Hydrogenase_cytochrome"/>
</dbReference>
<dbReference type="AlphaFoldDB" id="A0A366FLL4"/>